<evidence type="ECO:0000259" key="2">
    <source>
        <dbReference type="Pfam" id="PF05569"/>
    </source>
</evidence>
<evidence type="ECO:0000313" key="5">
    <source>
        <dbReference type="Proteomes" id="UP000824109"/>
    </source>
</evidence>
<reference evidence="4" key="1">
    <citation type="submission" date="2020-10" db="EMBL/GenBank/DDBJ databases">
        <authorList>
            <person name="Gilroy R."/>
        </authorList>
    </citation>
    <scope>NUCLEOTIDE SEQUENCE</scope>
    <source>
        <strain evidence="4">USAMLcec3-3695</strain>
    </source>
</reference>
<reference evidence="4" key="2">
    <citation type="journal article" date="2021" name="PeerJ">
        <title>Extensive microbial diversity within the chicken gut microbiome revealed by metagenomics and culture.</title>
        <authorList>
            <person name="Gilroy R."/>
            <person name="Ravi A."/>
            <person name="Getino M."/>
            <person name="Pursley I."/>
            <person name="Horton D.L."/>
            <person name="Alikhan N.F."/>
            <person name="Baker D."/>
            <person name="Gharbi K."/>
            <person name="Hall N."/>
            <person name="Watson M."/>
            <person name="Adriaenssens E.M."/>
            <person name="Foster-Nyarko E."/>
            <person name="Jarju S."/>
            <person name="Secka A."/>
            <person name="Antonio M."/>
            <person name="Oren A."/>
            <person name="Chaudhuri R.R."/>
            <person name="La Ragione R."/>
            <person name="Hildebrand F."/>
            <person name="Pallen M.J."/>
        </authorList>
    </citation>
    <scope>NUCLEOTIDE SEQUENCE</scope>
    <source>
        <strain evidence="4">USAMLcec3-3695</strain>
    </source>
</reference>
<name>A0A9D1SEP4_9FIRM</name>
<feature type="transmembrane region" description="Helical" evidence="1">
    <location>
        <begin position="6"/>
        <end position="26"/>
    </location>
</feature>
<dbReference type="Pfam" id="PF07833">
    <property type="entry name" value="Cu_amine_oxidN1"/>
    <property type="match status" value="1"/>
</dbReference>
<dbReference type="EMBL" id="DVNB01000034">
    <property type="protein sequence ID" value="HIU56843.1"/>
    <property type="molecule type" value="Genomic_DNA"/>
</dbReference>
<evidence type="ECO:0000259" key="3">
    <source>
        <dbReference type="Pfam" id="PF07833"/>
    </source>
</evidence>
<dbReference type="Pfam" id="PF05569">
    <property type="entry name" value="Peptidase_M56"/>
    <property type="match status" value="1"/>
</dbReference>
<feature type="transmembrane region" description="Helical" evidence="1">
    <location>
        <begin position="38"/>
        <end position="58"/>
    </location>
</feature>
<dbReference type="PANTHER" id="PTHR34978:SF3">
    <property type="entry name" value="SLR0241 PROTEIN"/>
    <property type="match status" value="1"/>
</dbReference>
<keyword evidence="1" id="KW-1133">Transmembrane helix</keyword>
<sequence length="613" mass="69142">MISEIFTAMLITSLSGSCLAAVILLARPLTKRVFGYSWHYYIWLTVLFTMLLPVRFSLPRTADIVPSVPAATQSGQSVQTEQDTNIAASVPQEDTKTELLQTGTRFFAGIIDNRMDIIAYIWLAGAVTLLSVNLTGFIRLAWQIRKNSALIPCPELEGFTKRKVSVRVWERTSSPFMVGVIKPTLVLPARNLTDKQLNNILRHEMTHLRRHDILYKWLVVLVKCLHWFNPMIWAAAKQIDAECEISCDMAVTRSMNRDEEMSYIDTILSLLPVRQSKRLSITTQMAGSKRMLERRFMMMKTKRTTSKLVSAVSAAVAAAMLSTTVFAGGVLSGLTGDDYAVEITNNGEVIELANKPFIENGEVYLPLRETFEKIGYNEANSYIAWNSGVIDIAVLNYPEENGSYRLNIGESDITFRSFSGEDLYNANVAYNIEITFSGDNVPLLKNDLTYIPYSYFEFLSYTINTDRIDIGYTIYDKDGNIIDYNGFYHLVLDEYMIKIPDSWSEKYSVSASDDTVSFLQTATYDKYGKGSGVLFSIEKVNADEADGLLNMLAGSKLLYSDDEYAYIFAVPTDVQYPIWSDRDEEDIEIAAEYERMFADVDLIAESFTISDGQ</sequence>
<dbReference type="InterPro" id="IPR012854">
    <property type="entry name" value="Cu_amine_oxidase-like_N"/>
</dbReference>
<evidence type="ECO:0008006" key="6">
    <source>
        <dbReference type="Google" id="ProtNLM"/>
    </source>
</evidence>
<keyword evidence="1" id="KW-0472">Membrane</keyword>
<accession>A0A9D1SEP4</accession>
<dbReference type="AlphaFoldDB" id="A0A9D1SEP4"/>
<feature type="transmembrane region" description="Helical" evidence="1">
    <location>
        <begin position="308"/>
        <end position="331"/>
    </location>
</feature>
<keyword evidence="1" id="KW-0812">Transmembrane</keyword>
<dbReference type="Proteomes" id="UP000824109">
    <property type="component" value="Unassembled WGS sequence"/>
</dbReference>
<feature type="transmembrane region" description="Helical" evidence="1">
    <location>
        <begin position="117"/>
        <end position="142"/>
    </location>
</feature>
<proteinExistence type="predicted"/>
<feature type="domain" description="Copper amine oxidase-like N-terminal" evidence="3">
    <location>
        <begin position="346"/>
        <end position="467"/>
    </location>
</feature>
<protein>
    <recommendedName>
        <fullName evidence="6">Peptidase M56 domain-containing protein</fullName>
    </recommendedName>
</protein>
<evidence type="ECO:0000313" key="4">
    <source>
        <dbReference type="EMBL" id="HIU56843.1"/>
    </source>
</evidence>
<feature type="domain" description="Peptidase M56" evidence="2">
    <location>
        <begin position="10"/>
        <end position="299"/>
    </location>
</feature>
<dbReference type="PANTHER" id="PTHR34978">
    <property type="entry name" value="POSSIBLE SENSOR-TRANSDUCER PROTEIN BLAR"/>
    <property type="match status" value="1"/>
</dbReference>
<dbReference type="InterPro" id="IPR008756">
    <property type="entry name" value="Peptidase_M56"/>
</dbReference>
<comment type="caution">
    <text evidence="4">The sequence shown here is derived from an EMBL/GenBank/DDBJ whole genome shotgun (WGS) entry which is preliminary data.</text>
</comment>
<dbReference type="CDD" id="cd07341">
    <property type="entry name" value="M56_BlaR1_MecR1_like"/>
    <property type="match status" value="1"/>
</dbReference>
<dbReference type="InterPro" id="IPR052173">
    <property type="entry name" value="Beta-lactam_resp_regulator"/>
</dbReference>
<organism evidence="4 5">
    <name type="scientific">Candidatus Ornithomonoglobus merdipullorum</name>
    <dbReference type="NCBI Taxonomy" id="2840895"/>
    <lineage>
        <taxon>Bacteria</taxon>
        <taxon>Bacillati</taxon>
        <taxon>Bacillota</taxon>
        <taxon>Clostridia</taxon>
        <taxon>Candidatus Ornithomonoglobus</taxon>
    </lineage>
</organism>
<gene>
    <name evidence="4" type="ORF">IAA61_03395</name>
</gene>
<evidence type="ECO:0000256" key="1">
    <source>
        <dbReference type="SAM" id="Phobius"/>
    </source>
</evidence>